<keyword evidence="7" id="KW-1185">Reference proteome</keyword>
<dbReference type="GO" id="GO:0055038">
    <property type="term" value="C:recycling endosome membrane"/>
    <property type="evidence" value="ECO:0007669"/>
    <property type="project" value="TreeGrafter"/>
</dbReference>
<feature type="transmembrane region" description="Helical" evidence="5">
    <location>
        <begin position="7"/>
        <end position="28"/>
    </location>
</feature>
<evidence type="ECO:0000313" key="6">
    <source>
        <dbReference type="EMBL" id="KNC52551.1"/>
    </source>
</evidence>
<dbReference type="RefSeq" id="XP_013755341.1">
    <property type="nucleotide sequence ID" value="XM_013899887.1"/>
</dbReference>
<reference evidence="6 7" key="1">
    <citation type="submission" date="2010-05" db="EMBL/GenBank/DDBJ databases">
        <title>The Genome Sequence of Thecamonas trahens ATCC 50062.</title>
        <authorList>
            <consortium name="The Broad Institute Genome Sequencing Platform"/>
            <person name="Russ C."/>
            <person name="Cuomo C."/>
            <person name="Shea T."/>
            <person name="Young S.K."/>
            <person name="Zeng Q."/>
            <person name="Koehrsen M."/>
            <person name="Haas B."/>
            <person name="Borodovsky M."/>
            <person name="Guigo R."/>
            <person name="Alvarado L."/>
            <person name="Berlin A."/>
            <person name="Bochicchio J."/>
            <person name="Borenstein D."/>
            <person name="Chapman S."/>
            <person name="Chen Z."/>
            <person name="Freedman E."/>
            <person name="Gellesch M."/>
            <person name="Goldberg J."/>
            <person name="Griggs A."/>
            <person name="Gujja S."/>
            <person name="Heilman E."/>
            <person name="Heiman D."/>
            <person name="Hepburn T."/>
            <person name="Howarth C."/>
            <person name="Jen D."/>
            <person name="Larson L."/>
            <person name="Mehta T."/>
            <person name="Park D."/>
            <person name="Pearson M."/>
            <person name="Roberts A."/>
            <person name="Saif S."/>
            <person name="Shenoy N."/>
            <person name="Sisk P."/>
            <person name="Stolte C."/>
            <person name="Sykes S."/>
            <person name="Thomson T."/>
            <person name="Walk T."/>
            <person name="White J."/>
            <person name="Yandava C."/>
            <person name="Burger G."/>
            <person name="Gray M.W."/>
            <person name="Holland P.W.H."/>
            <person name="King N."/>
            <person name="Lang F.B.F."/>
            <person name="Roger A.J."/>
            <person name="Ruiz-Trillo I."/>
            <person name="Lander E."/>
            <person name="Nusbaum C."/>
        </authorList>
    </citation>
    <scope>NUCLEOTIDE SEQUENCE [LARGE SCALE GENOMIC DNA]</scope>
    <source>
        <strain evidence="6 7">ATCC 50062</strain>
    </source>
</reference>
<feature type="transmembrane region" description="Helical" evidence="5">
    <location>
        <begin position="40"/>
        <end position="60"/>
    </location>
</feature>
<dbReference type="Pfam" id="PF04144">
    <property type="entry name" value="SCAMP"/>
    <property type="match status" value="1"/>
</dbReference>
<dbReference type="PANTHER" id="PTHR10687">
    <property type="entry name" value="SECRETORY CARRIER-ASSOCIATED MEMBRANE PROTEIN SCAMP"/>
    <property type="match status" value="1"/>
</dbReference>
<evidence type="ECO:0000256" key="1">
    <source>
        <dbReference type="ARBA" id="ARBA00004141"/>
    </source>
</evidence>
<keyword evidence="4 5" id="KW-0472">Membrane</keyword>
<dbReference type="OrthoDB" id="242866at2759"/>
<dbReference type="Proteomes" id="UP000054408">
    <property type="component" value="Unassembled WGS sequence"/>
</dbReference>
<dbReference type="EMBL" id="GL349473">
    <property type="protein sequence ID" value="KNC52551.1"/>
    <property type="molecule type" value="Genomic_DNA"/>
</dbReference>
<evidence type="ECO:0000256" key="4">
    <source>
        <dbReference type="ARBA" id="ARBA00023136"/>
    </source>
</evidence>
<dbReference type="GeneID" id="25566880"/>
<feature type="transmembrane region" description="Helical" evidence="5">
    <location>
        <begin position="118"/>
        <end position="141"/>
    </location>
</feature>
<feature type="transmembrane region" description="Helical" evidence="5">
    <location>
        <begin position="72"/>
        <end position="94"/>
    </location>
</feature>
<name>A0A0L0DKH5_THETB</name>
<dbReference type="PANTHER" id="PTHR10687:SF2">
    <property type="entry name" value="SECRETORY CARRIER-ASSOCIATED MEMBRANE PROTEIN"/>
    <property type="match status" value="1"/>
</dbReference>
<comment type="subcellular location">
    <subcellularLocation>
        <location evidence="1">Membrane</location>
        <topology evidence="1">Multi-pass membrane protein</topology>
    </subcellularLocation>
</comment>
<accession>A0A0L0DKH5</accession>
<dbReference type="GO" id="GO:0015031">
    <property type="term" value="P:protein transport"/>
    <property type="evidence" value="ECO:0007669"/>
    <property type="project" value="InterPro"/>
</dbReference>
<dbReference type="InterPro" id="IPR007273">
    <property type="entry name" value="SCAMP"/>
</dbReference>
<dbReference type="AlphaFoldDB" id="A0A0L0DKH5"/>
<gene>
    <name evidence="6" type="ORF">AMSG_08118</name>
</gene>
<keyword evidence="3 5" id="KW-1133">Transmembrane helix</keyword>
<keyword evidence="2 5" id="KW-0812">Transmembrane</keyword>
<organism evidence="6 7">
    <name type="scientific">Thecamonas trahens ATCC 50062</name>
    <dbReference type="NCBI Taxonomy" id="461836"/>
    <lineage>
        <taxon>Eukaryota</taxon>
        <taxon>Apusozoa</taxon>
        <taxon>Apusomonadida</taxon>
        <taxon>Apusomonadidae</taxon>
        <taxon>Thecamonas</taxon>
    </lineage>
</organism>
<protein>
    <submittedName>
        <fullName evidence="6">Secretory carrier-associated membrane protein 3</fullName>
    </submittedName>
</protein>
<proteinExistence type="predicted"/>
<evidence type="ECO:0000256" key="2">
    <source>
        <dbReference type="ARBA" id="ARBA00022692"/>
    </source>
</evidence>
<evidence type="ECO:0000256" key="3">
    <source>
        <dbReference type="ARBA" id="ARBA00022989"/>
    </source>
</evidence>
<evidence type="ECO:0000256" key="5">
    <source>
        <dbReference type="SAM" id="Phobius"/>
    </source>
</evidence>
<dbReference type="GO" id="GO:0032588">
    <property type="term" value="C:trans-Golgi network membrane"/>
    <property type="evidence" value="ECO:0007669"/>
    <property type="project" value="TreeGrafter"/>
</dbReference>
<evidence type="ECO:0000313" key="7">
    <source>
        <dbReference type="Proteomes" id="UP000054408"/>
    </source>
</evidence>
<dbReference type="eggNOG" id="KOG3088">
    <property type="taxonomic scope" value="Eukaryota"/>
</dbReference>
<sequence length="170" mass="18666">MVRMTYIGWYILVLCYVMNWISLIAVMISNFDGAGNTAMSFGLACIMMIIGIPISFAGWYRPLYNGARTGKSSLFVWFFFAFSVHILLCCFWALGIPSTGSAGLIIALTAYGKDDPTSGTLCLFTGFAWGICAVWSLLRIYRAHQYYLSRSMSASSAKHEVATAAARASV</sequence>